<dbReference type="Pfam" id="PF12704">
    <property type="entry name" value="MacB_PCD"/>
    <property type="match status" value="1"/>
</dbReference>
<dbReference type="InterPro" id="IPR003838">
    <property type="entry name" value="ABC3_permease_C"/>
</dbReference>
<dbReference type="AlphaFoldDB" id="A0A5K7ZWA4"/>
<evidence type="ECO:0000256" key="5">
    <source>
        <dbReference type="ARBA" id="ARBA00023136"/>
    </source>
</evidence>
<evidence type="ECO:0000259" key="7">
    <source>
        <dbReference type="Pfam" id="PF02687"/>
    </source>
</evidence>
<keyword evidence="3 6" id="KW-0812">Transmembrane</keyword>
<feature type="transmembrane region" description="Helical" evidence="6">
    <location>
        <begin position="420"/>
        <end position="443"/>
    </location>
</feature>
<dbReference type="InterPro" id="IPR038766">
    <property type="entry name" value="Membrane_comp_ABC_pdt"/>
</dbReference>
<feature type="domain" description="ABC3 transporter permease C-terminal" evidence="7">
    <location>
        <begin position="261"/>
        <end position="375"/>
    </location>
</feature>
<evidence type="ECO:0000313" key="9">
    <source>
        <dbReference type="EMBL" id="BBO84543.1"/>
    </source>
</evidence>
<dbReference type="Proteomes" id="UP000425960">
    <property type="component" value="Chromosome"/>
</dbReference>
<feature type="transmembrane region" description="Helical" evidence="6">
    <location>
        <begin position="347"/>
        <end position="372"/>
    </location>
</feature>
<feature type="domain" description="MacB-like periplasmic core" evidence="8">
    <location>
        <begin position="19"/>
        <end position="228"/>
    </location>
</feature>
<reference evidence="9 10" key="1">
    <citation type="submission" date="2019-11" db="EMBL/GenBank/DDBJ databases">
        <title>Comparative genomics of hydrocarbon-degrading Desulfosarcina strains.</title>
        <authorList>
            <person name="Watanabe M."/>
            <person name="Kojima H."/>
            <person name="Fukui M."/>
        </authorList>
    </citation>
    <scope>NUCLEOTIDE SEQUENCE [LARGE SCALE GENOMIC DNA]</scope>
    <source>
        <strain evidence="9 10">28bB2T</strain>
    </source>
</reference>
<feature type="transmembrane region" description="Helical" evidence="6">
    <location>
        <begin position="472"/>
        <end position="490"/>
    </location>
</feature>
<accession>A0A5K7ZWA4</accession>
<evidence type="ECO:0000256" key="6">
    <source>
        <dbReference type="SAM" id="Phobius"/>
    </source>
</evidence>
<dbReference type="EMBL" id="AP021876">
    <property type="protein sequence ID" value="BBO84543.1"/>
    <property type="molecule type" value="Genomic_DNA"/>
</dbReference>
<dbReference type="Pfam" id="PF02687">
    <property type="entry name" value="FtsX"/>
    <property type="match status" value="2"/>
</dbReference>
<dbReference type="PANTHER" id="PTHR30287">
    <property type="entry name" value="MEMBRANE COMPONENT OF PREDICTED ABC SUPERFAMILY METABOLITE UPTAKE TRANSPORTER"/>
    <property type="match status" value="1"/>
</dbReference>
<evidence type="ECO:0000256" key="1">
    <source>
        <dbReference type="ARBA" id="ARBA00004651"/>
    </source>
</evidence>
<keyword evidence="4 6" id="KW-1133">Transmembrane helix</keyword>
<evidence type="ECO:0000256" key="4">
    <source>
        <dbReference type="ARBA" id="ARBA00022989"/>
    </source>
</evidence>
<feature type="transmembrane region" description="Helical" evidence="6">
    <location>
        <begin position="704"/>
        <end position="726"/>
    </location>
</feature>
<name>A0A5K7ZWA4_9BACT</name>
<dbReference type="GO" id="GO:0005886">
    <property type="term" value="C:plasma membrane"/>
    <property type="evidence" value="ECO:0007669"/>
    <property type="project" value="UniProtKB-SubCell"/>
</dbReference>
<sequence length="831" mass="90851">MKHLTTIWRQARRSSRQALLFVLCVALALTTLTAFSGFARSIALALAKDARNLHAADIVVRSYAPVAPALTQAIDRLAAQGAVQVARIYELSSVVRATDESASLFSRLKVVEPGYPFYGQVSLASGRPFGQVLAPGTAIVEQTLLDRTGLRVGDALKVGYTTLTIVDGVIAEPDRPLELFAFGPRVFIHAADLKAMGLMATGSRIRRLVLLKVSVPTQVDAVAATLKQANPDDTTRIDTYLTARSAVKRFLDNFLFFLKLVGLFILIVAGLGIQSTLTALFNEKRTTIAVMKAVGAGGRFITVHFLLLIALLGAVGSGLGMASGVAVQFGLAGILAPFLPEGLQLSIAWRGIAEAVGLGAAVVILFSLLPLYRLKALRPVQIFNRQRQEAASRWPGILFGLVTFCFFLVLVLWHMRDIRFGITFVGAIAAMILAAAGLAQLALGTIRRLPIRHLALRQAVRGLFRRGNATRAVLITLTVSLTVIFGDLLIERNLNATFVRSFPDDMPDAYFIDIQRGQTEAFVSLVGRSVAFYPIVRARVMAINGAVIDHGRESRQRRDNLARVFNLTYRETLLDDETLIQGDSLFRSDWDEPQVSVMDTVLDMRPMRIGDRIRFSIQGVPLTARIASIRTRGNRALSPFFYFVFPTAVLEKAPQTLFAALKVPTGELGRLQNRIVARLPNISVIDMSQTLGTLARLMSRLARILRLFSLFSIAAGILILISAVFATRNERMLESVYYKILGAGQRFVLSVFALENLIIGLLGGSLALCMAQAGAWWICVEKFDIAYRPFVPLSLALIAVTTLLTIAVGLFASRSIMAKKPVVFLREQQNG</sequence>
<evidence type="ECO:0000313" key="10">
    <source>
        <dbReference type="Proteomes" id="UP000425960"/>
    </source>
</evidence>
<keyword evidence="2" id="KW-1003">Cell membrane</keyword>
<evidence type="ECO:0000256" key="2">
    <source>
        <dbReference type="ARBA" id="ARBA00022475"/>
    </source>
</evidence>
<organism evidence="9 10">
    <name type="scientific">Desulfosarcina ovata subsp. sediminis</name>
    <dbReference type="NCBI Taxonomy" id="885957"/>
    <lineage>
        <taxon>Bacteria</taxon>
        <taxon>Pseudomonadati</taxon>
        <taxon>Thermodesulfobacteriota</taxon>
        <taxon>Desulfobacteria</taxon>
        <taxon>Desulfobacterales</taxon>
        <taxon>Desulfosarcinaceae</taxon>
        <taxon>Desulfosarcina</taxon>
    </lineage>
</organism>
<feature type="domain" description="ABC3 transporter permease C-terminal" evidence="7">
    <location>
        <begin position="707"/>
        <end position="819"/>
    </location>
</feature>
<feature type="transmembrane region" description="Helical" evidence="6">
    <location>
        <begin position="393"/>
        <end position="414"/>
    </location>
</feature>
<evidence type="ECO:0000256" key="3">
    <source>
        <dbReference type="ARBA" id="ARBA00022692"/>
    </source>
</evidence>
<feature type="transmembrane region" description="Helical" evidence="6">
    <location>
        <begin position="254"/>
        <end position="281"/>
    </location>
</feature>
<keyword evidence="5 6" id="KW-0472">Membrane</keyword>
<comment type="subcellular location">
    <subcellularLocation>
        <location evidence="1">Cell membrane</location>
        <topology evidence="1">Multi-pass membrane protein</topology>
    </subcellularLocation>
</comment>
<dbReference type="KEGG" id="dov:DSCO28_51090"/>
<dbReference type="RefSeq" id="WP_155324431.1">
    <property type="nucleotide sequence ID" value="NZ_AP021876.1"/>
</dbReference>
<gene>
    <name evidence="9" type="ORF">DSCO28_51090</name>
</gene>
<feature type="transmembrane region" description="Helical" evidence="6">
    <location>
        <begin position="747"/>
        <end position="778"/>
    </location>
</feature>
<dbReference type="InterPro" id="IPR025857">
    <property type="entry name" value="MacB_PCD"/>
</dbReference>
<feature type="transmembrane region" description="Helical" evidence="6">
    <location>
        <begin position="790"/>
        <end position="812"/>
    </location>
</feature>
<dbReference type="PANTHER" id="PTHR30287:SF1">
    <property type="entry name" value="INNER MEMBRANE PROTEIN"/>
    <property type="match status" value="1"/>
</dbReference>
<feature type="transmembrane region" description="Helical" evidence="6">
    <location>
        <begin position="301"/>
        <end position="327"/>
    </location>
</feature>
<protein>
    <submittedName>
        <fullName evidence="9">Membrane protein</fullName>
    </submittedName>
</protein>
<proteinExistence type="predicted"/>
<evidence type="ECO:0000259" key="8">
    <source>
        <dbReference type="Pfam" id="PF12704"/>
    </source>
</evidence>